<evidence type="ECO:0000256" key="3">
    <source>
        <dbReference type="ARBA" id="ARBA00004514"/>
    </source>
</evidence>
<evidence type="ECO:0000256" key="9">
    <source>
        <dbReference type="ARBA" id="ARBA00023136"/>
    </source>
</evidence>
<evidence type="ECO:0000256" key="10">
    <source>
        <dbReference type="SAM" id="Coils"/>
    </source>
</evidence>
<feature type="region of interest" description="Disordered" evidence="11">
    <location>
        <begin position="1"/>
        <end position="41"/>
    </location>
</feature>
<dbReference type="PANTHER" id="PTHR21614">
    <property type="entry name" value="SHORT COILED COIL PROTEIN"/>
    <property type="match status" value="1"/>
</dbReference>
<feature type="region of interest" description="Disordered" evidence="11">
    <location>
        <begin position="96"/>
        <end position="147"/>
    </location>
</feature>
<reference evidence="12" key="1">
    <citation type="submission" date="2016-01" db="EMBL/GenBank/DDBJ databases">
        <title>Reference transcriptome for the parasite Schistocephalus solidus: insights into the molecular evolution of parasitism.</title>
        <authorList>
            <person name="Hebert F.O."/>
            <person name="Grambauer S."/>
            <person name="Barber I."/>
            <person name="Landry C.R."/>
            <person name="Aubin-Horth N."/>
        </authorList>
    </citation>
    <scope>NUCLEOTIDE SEQUENCE</scope>
</reference>
<dbReference type="PANTHER" id="PTHR21614:SF0">
    <property type="entry name" value="GEO08385P1"/>
    <property type="match status" value="1"/>
</dbReference>
<evidence type="ECO:0000256" key="2">
    <source>
        <dbReference type="ARBA" id="ARBA00004255"/>
    </source>
</evidence>
<keyword evidence="8 10" id="KW-0175">Coiled coil</keyword>
<keyword evidence="6" id="KW-0963">Cytoplasm</keyword>
<proteinExistence type="inferred from homology"/>
<evidence type="ECO:0000256" key="1">
    <source>
        <dbReference type="ARBA" id="ARBA00002743"/>
    </source>
</evidence>
<dbReference type="EMBL" id="GEEE01011313">
    <property type="protein sequence ID" value="JAP51912.1"/>
    <property type="molecule type" value="Transcribed_RNA"/>
</dbReference>
<dbReference type="Gene3D" id="1.20.5.170">
    <property type="match status" value="1"/>
</dbReference>
<comment type="subcellular location">
    <subcellularLocation>
        <location evidence="3">Cytoplasm</location>
        <location evidence="3">Cytosol</location>
    </subcellularLocation>
    <subcellularLocation>
        <location evidence="2">Golgi apparatus membrane</location>
        <topology evidence="2">Peripheral membrane protein</topology>
        <orientation evidence="2">Cytoplasmic side</orientation>
    </subcellularLocation>
    <subcellularLocation>
        <location evidence="4">Golgi apparatus</location>
        <location evidence="4">trans-Golgi network</location>
    </subcellularLocation>
</comment>
<feature type="coiled-coil region" evidence="10">
    <location>
        <begin position="43"/>
        <end position="77"/>
    </location>
</feature>
<evidence type="ECO:0000256" key="8">
    <source>
        <dbReference type="ARBA" id="ARBA00023054"/>
    </source>
</evidence>
<evidence type="ECO:0000256" key="5">
    <source>
        <dbReference type="ARBA" id="ARBA00010880"/>
    </source>
</evidence>
<dbReference type="GO" id="GO:0005829">
    <property type="term" value="C:cytosol"/>
    <property type="evidence" value="ECO:0007669"/>
    <property type="project" value="UniProtKB-SubCell"/>
</dbReference>
<dbReference type="AlphaFoldDB" id="A0A0X3PTU2"/>
<comment type="function">
    <text evidence="1">Positive regulator of amino acid starvation-induced autophagy.</text>
</comment>
<evidence type="ECO:0000256" key="4">
    <source>
        <dbReference type="ARBA" id="ARBA00004601"/>
    </source>
</evidence>
<keyword evidence="7" id="KW-0333">Golgi apparatus</keyword>
<evidence type="ECO:0000256" key="11">
    <source>
        <dbReference type="SAM" id="MobiDB-lite"/>
    </source>
</evidence>
<comment type="similarity">
    <text evidence="5">Belongs to the SCOC family.</text>
</comment>
<evidence type="ECO:0000313" key="12">
    <source>
        <dbReference type="EMBL" id="JAP51912.1"/>
    </source>
</evidence>
<name>A0A0X3PTU2_SCHSO</name>
<dbReference type="GO" id="GO:0005802">
    <property type="term" value="C:trans-Golgi network"/>
    <property type="evidence" value="ECO:0007669"/>
    <property type="project" value="TreeGrafter"/>
</dbReference>
<sequence>MTESSQPATENHFSDGQNESADYVVSYPNEFDENLSESDREEKRRLIKQVLELQHTLADLSARVESVKEENMNLRSENQILGQYIEKLMISSPVFHSSSPPTVERNKRANQLPAAAAAGAATPSSGLGLQTFPFEENSGVVSEEEFP</sequence>
<evidence type="ECO:0000256" key="7">
    <source>
        <dbReference type="ARBA" id="ARBA00023034"/>
    </source>
</evidence>
<dbReference type="EMBL" id="GEEE01005716">
    <property type="protein sequence ID" value="JAP57509.1"/>
    <property type="molecule type" value="Transcribed_RNA"/>
</dbReference>
<organism evidence="12">
    <name type="scientific">Schistocephalus solidus</name>
    <name type="common">Tapeworm</name>
    <dbReference type="NCBI Taxonomy" id="70667"/>
    <lineage>
        <taxon>Eukaryota</taxon>
        <taxon>Metazoa</taxon>
        <taxon>Spiralia</taxon>
        <taxon>Lophotrochozoa</taxon>
        <taxon>Platyhelminthes</taxon>
        <taxon>Cestoda</taxon>
        <taxon>Eucestoda</taxon>
        <taxon>Diphyllobothriidea</taxon>
        <taxon>Diphyllobothriidae</taxon>
        <taxon>Schistocephalus</taxon>
    </lineage>
</organism>
<keyword evidence="9" id="KW-0472">Membrane</keyword>
<dbReference type="InterPro" id="IPR019357">
    <property type="entry name" value="SCOC"/>
</dbReference>
<protein>
    <submittedName>
        <fullName evidence="12">Short coiled-coil protein A</fullName>
    </submittedName>
</protein>
<evidence type="ECO:0000256" key="6">
    <source>
        <dbReference type="ARBA" id="ARBA00022490"/>
    </source>
</evidence>
<dbReference type="Pfam" id="PF10224">
    <property type="entry name" value="DUF2205"/>
    <property type="match status" value="1"/>
</dbReference>
<feature type="compositionally biased region" description="Polar residues" evidence="11">
    <location>
        <begin position="1"/>
        <end position="20"/>
    </location>
</feature>
<dbReference type="GO" id="GO:0000139">
    <property type="term" value="C:Golgi membrane"/>
    <property type="evidence" value="ECO:0007669"/>
    <property type="project" value="UniProtKB-SubCell"/>
</dbReference>
<gene>
    <name evidence="12" type="primary">SCOCA</name>
    <name evidence="12" type="ORF">TR134257</name>
</gene>
<accession>A0A0X3PTU2</accession>